<dbReference type="AlphaFoldDB" id="A0A1E7W6C9"/>
<evidence type="ECO:0000313" key="8">
    <source>
        <dbReference type="Proteomes" id="UP000175989"/>
    </source>
</evidence>
<dbReference type="Pfam" id="PF04381">
    <property type="entry name" value="RdgC"/>
    <property type="match status" value="1"/>
</dbReference>
<proteinExistence type="inferred from homology"/>
<dbReference type="NCBIfam" id="NF001464">
    <property type="entry name" value="PRK00321.1-5"/>
    <property type="match status" value="1"/>
</dbReference>
<dbReference type="GO" id="GO:0003690">
    <property type="term" value="F:double-stranded DNA binding"/>
    <property type="evidence" value="ECO:0007669"/>
    <property type="project" value="TreeGrafter"/>
</dbReference>
<organism evidence="7 8">
    <name type="scientific">Duganella phyllosphaerae</name>
    <dbReference type="NCBI Taxonomy" id="762836"/>
    <lineage>
        <taxon>Bacteria</taxon>
        <taxon>Pseudomonadati</taxon>
        <taxon>Pseudomonadota</taxon>
        <taxon>Betaproteobacteria</taxon>
        <taxon>Burkholderiales</taxon>
        <taxon>Oxalobacteraceae</taxon>
        <taxon>Telluria group</taxon>
        <taxon>Duganella</taxon>
    </lineage>
</organism>
<comment type="caution">
    <text evidence="7">The sequence shown here is derived from an EMBL/GenBank/DDBJ whole genome shotgun (WGS) entry which is preliminary data.</text>
</comment>
<evidence type="ECO:0000256" key="1">
    <source>
        <dbReference type="ARBA" id="ARBA00004453"/>
    </source>
</evidence>
<dbReference type="GO" id="GO:0006310">
    <property type="term" value="P:DNA recombination"/>
    <property type="evidence" value="ECO:0007669"/>
    <property type="project" value="UniProtKB-KW"/>
</dbReference>
<evidence type="ECO:0000256" key="5">
    <source>
        <dbReference type="ARBA" id="ARBA00023172"/>
    </source>
</evidence>
<dbReference type="Pfam" id="PF09397">
    <property type="entry name" value="FtsK_gamma"/>
    <property type="match status" value="1"/>
</dbReference>
<name>A0A1E7W6C9_9BURK</name>
<dbReference type="Proteomes" id="UP000175989">
    <property type="component" value="Unassembled WGS sequence"/>
</dbReference>
<dbReference type="InterPro" id="IPR018541">
    <property type="entry name" value="Ftsk_gamma"/>
</dbReference>
<comment type="subcellular location">
    <subcellularLocation>
        <location evidence="1">Cytoplasm</location>
        <location evidence="1">Nucleoid</location>
    </subcellularLocation>
</comment>
<dbReference type="InterPro" id="IPR036390">
    <property type="entry name" value="WH_DNA-bd_sf"/>
</dbReference>
<dbReference type="NCBIfam" id="NF001463">
    <property type="entry name" value="PRK00321.1-4"/>
    <property type="match status" value="1"/>
</dbReference>
<protein>
    <recommendedName>
        <fullName evidence="3">Recombination-associated protein RdgC</fullName>
    </recommendedName>
</protein>
<evidence type="ECO:0000256" key="2">
    <source>
        <dbReference type="ARBA" id="ARBA00008657"/>
    </source>
</evidence>
<dbReference type="GO" id="GO:0043590">
    <property type="term" value="C:bacterial nucleoid"/>
    <property type="evidence" value="ECO:0007669"/>
    <property type="project" value="TreeGrafter"/>
</dbReference>
<dbReference type="EMBL" id="LROM01000152">
    <property type="protein sequence ID" value="OEZ91522.1"/>
    <property type="molecule type" value="Genomic_DNA"/>
</dbReference>
<evidence type="ECO:0000256" key="3">
    <source>
        <dbReference type="ARBA" id="ARBA00022296"/>
    </source>
</evidence>
<dbReference type="InterPro" id="IPR007476">
    <property type="entry name" value="RdgC"/>
</dbReference>
<evidence type="ECO:0000259" key="6">
    <source>
        <dbReference type="SMART" id="SM00843"/>
    </source>
</evidence>
<dbReference type="InterPro" id="IPR036388">
    <property type="entry name" value="WH-like_DNA-bd_sf"/>
</dbReference>
<feature type="domain" description="FtsK gamma" evidence="6">
    <location>
        <begin position="420"/>
        <end position="481"/>
    </location>
</feature>
<comment type="similarity">
    <text evidence="2">Belongs to the RdgC family.</text>
</comment>
<keyword evidence="8" id="KW-1185">Reference proteome</keyword>
<evidence type="ECO:0000256" key="4">
    <source>
        <dbReference type="ARBA" id="ARBA00022490"/>
    </source>
</evidence>
<dbReference type="SUPFAM" id="SSF46785">
    <property type="entry name" value="Winged helix' DNA-binding domain"/>
    <property type="match status" value="1"/>
</dbReference>
<evidence type="ECO:0000313" key="7">
    <source>
        <dbReference type="EMBL" id="OEZ91522.1"/>
    </source>
</evidence>
<keyword evidence="4" id="KW-0963">Cytoplasm</keyword>
<dbReference type="PATRIC" id="fig|762836.4.peg.5278"/>
<gene>
    <name evidence="7" type="primary">rdgC_2</name>
    <name evidence="7" type="ORF">DUPY_51340</name>
</gene>
<accession>A0A1E7W6C9</accession>
<dbReference type="PANTHER" id="PTHR38103">
    <property type="entry name" value="RECOMBINATION-ASSOCIATED PROTEIN RDGC"/>
    <property type="match status" value="1"/>
</dbReference>
<reference evidence="8" key="1">
    <citation type="journal article" date="2016" name="Front. Microbiol.">
        <title>Molecular Keys to the Janthinobacterium and Duganella spp. Interaction with the Plant Pathogen Fusarium graminearum.</title>
        <authorList>
            <person name="Haack F.S."/>
            <person name="Poehlein A."/>
            <person name="Kroger C."/>
            <person name="Voigt C.A."/>
            <person name="Piepenbring M."/>
            <person name="Bode H.B."/>
            <person name="Daniel R."/>
            <person name="Schafer W."/>
            <person name="Streit W.R."/>
        </authorList>
    </citation>
    <scope>NUCLEOTIDE SEQUENCE [LARGE SCALE GENOMIC DNA]</scope>
    <source>
        <strain evidence="8">T54</strain>
    </source>
</reference>
<sequence length="481" mass="52601">MFKNLQIYRLPSNWPMTAEALVAALEPHAFTPASSYELLRQGWSAPRPNGDLVHVVNKQYLLKLETEKKLLPSTVVNQVAAARAAEMEEAQGFAPGKKAMKELKERVADELLPRAFSIKAQTLVWIDPVNGWLVVDAASPSKADEVIKLLLKAVDKLPLESLRVQRSPVGVMTEWLQTDEAPVGFTVDMDATLRATGESKAQVAYKRHTLEPGEVRRHIEAGKQCTRLAMTWESKISFVLDETLAIKSVKALDVLSEKESSTRNEAERFDGDFILMTGELAKMLAAVVEALGGEATMDAPGVEKRAAPPGQQNVERAVRLGAELYKQRALHRDVLGTLYEQTIEPYMARVRARMDEAGGAVEAAIALAKEQATGSTSAQLFLVAAVEIVEPSPRPAAGDEPVREQRVVTSLADDVPVGDGSATDPLYDQAVAVVRTNQRASISLIQRHLRVGYNRASRLLENMEGSVVGPLMSNGNRELLK</sequence>
<keyword evidence="5" id="KW-0233">DNA recombination</keyword>
<dbReference type="GO" id="GO:0000018">
    <property type="term" value="P:regulation of DNA recombination"/>
    <property type="evidence" value="ECO:0007669"/>
    <property type="project" value="TreeGrafter"/>
</dbReference>
<dbReference type="SMART" id="SM00843">
    <property type="entry name" value="Ftsk_gamma"/>
    <property type="match status" value="1"/>
</dbReference>
<dbReference type="PANTHER" id="PTHR38103:SF1">
    <property type="entry name" value="RECOMBINATION-ASSOCIATED PROTEIN RDGC"/>
    <property type="match status" value="1"/>
</dbReference>
<dbReference type="Gene3D" id="1.10.10.10">
    <property type="entry name" value="Winged helix-like DNA-binding domain superfamily/Winged helix DNA-binding domain"/>
    <property type="match status" value="1"/>
</dbReference>